<evidence type="ECO:0000256" key="1">
    <source>
        <dbReference type="SAM" id="Coils"/>
    </source>
</evidence>
<sequence>MTVQDVDPATYYAIGGGLFEKAAKLYDAFAVNVRVLGDTAAMSGTDDAGTAWATSYDERAAEVLGAVNDLTRAMENYGGVIIQAGYNHAVAEYNATQGDRGTPPTKPPEPASAAGVLTAPPSAGGPGRGLIDAIGLMQQVGVPVPDGDTDKVSTAADAWDRLATVYQTTTIADGLEVDARAFRDTLSPEVEYLVRDLEELRDATAAVLDGCAELAESCREYRSALDDLRNQLEVILQDLAIELAVTAAVAVAASFISFGAGAVAGTAKAAQSITKFARIIAEAVAAWKISKNVSKGVRRARDIASARQKLERLENLGRKGKPEDIPPPVRKLDDLFRDRVPKASELEEYAGSQGWTKTQTPGGPPKYVDENGIVRMTTKEGSPRTPGSEGPHVELRDGTGQRIDPNGNPVTRRSEGNHTPIEWDW</sequence>
<feature type="region of interest" description="Disordered" evidence="2">
    <location>
        <begin position="95"/>
        <end position="115"/>
    </location>
</feature>
<evidence type="ECO:0000313" key="5">
    <source>
        <dbReference type="Proteomes" id="UP001651690"/>
    </source>
</evidence>
<evidence type="ECO:0000256" key="2">
    <source>
        <dbReference type="SAM" id="MobiDB-lite"/>
    </source>
</evidence>
<feature type="region of interest" description="Disordered" evidence="2">
    <location>
        <begin position="346"/>
        <end position="425"/>
    </location>
</feature>
<organism evidence="4 5">
    <name type="scientific">Mycolicibacterium arenosum</name>
    <dbReference type="NCBI Taxonomy" id="2952157"/>
    <lineage>
        <taxon>Bacteria</taxon>
        <taxon>Bacillati</taxon>
        <taxon>Actinomycetota</taxon>
        <taxon>Actinomycetes</taxon>
        <taxon>Mycobacteriales</taxon>
        <taxon>Mycobacteriaceae</taxon>
        <taxon>Mycolicibacterium</taxon>
    </lineage>
</organism>
<proteinExistence type="predicted"/>
<reference evidence="4 5" key="1">
    <citation type="submission" date="2022-06" db="EMBL/GenBank/DDBJ databases">
        <title>Mycolicibacterium sp. CAU 1645 isolated from seawater.</title>
        <authorList>
            <person name="Kim W."/>
        </authorList>
    </citation>
    <scope>NUCLEOTIDE SEQUENCE [LARGE SCALE GENOMIC DNA]</scope>
    <source>
        <strain evidence="4 5">CAU 1645</strain>
    </source>
</reference>
<protein>
    <recommendedName>
        <fullName evidence="3">Outer membrane channel protein CpnT-like N-terminal domain-containing protein</fullName>
    </recommendedName>
</protein>
<feature type="coiled-coil region" evidence="1">
    <location>
        <begin position="211"/>
        <end position="238"/>
    </location>
</feature>
<keyword evidence="1" id="KW-0175">Coiled coil</keyword>
<gene>
    <name evidence="4" type="ORF">NM203_17730</name>
</gene>
<keyword evidence="5" id="KW-1185">Reference proteome</keyword>
<feature type="domain" description="Outer membrane channel protein CpnT-like N-terminal" evidence="3">
    <location>
        <begin position="143"/>
        <end position="264"/>
    </location>
</feature>
<dbReference type="EMBL" id="JANDBD010000007">
    <property type="protein sequence ID" value="MCP9274032.1"/>
    <property type="molecule type" value="Genomic_DNA"/>
</dbReference>
<accession>A0ABT1M8A6</accession>
<dbReference type="Pfam" id="PF25547">
    <property type="entry name" value="WXG100_2"/>
    <property type="match status" value="1"/>
</dbReference>
<dbReference type="InterPro" id="IPR057746">
    <property type="entry name" value="CpnT-like_N"/>
</dbReference>
<comment type="caution">
    <text evidence="4">The sequence shown here is derived from an EMBL/GenBank/DDBJ whole genome shotgun (WGS) entry which is preliminary data.</text>
</comment>
<evidence type="ECO:0000259" key="3">
    <source>
        <dbReference type="Pfam" id="PF25547"/>
    </source>
</evidence>
<dbReference type="RefSeq" id="WP_255061376.1">
    <property type="nucleotide sequence ID" value="NZ_JANDBD010000007.1"/>
</dbReference>
<name>A0ABT1M8A6_9MYCO</name>
<dbReference type="Proteomes" id="UP001651690">
    <property type="component" value="Unassembled WGS sequence"/>
</dbReference>
<evidence type="ECO:0000313" key="4">
    <source>
        <dbReference type="EMBL" id="MCP9274032.1"/>
    </source>
</evidence>